<name>A0AAV4TQI2_CAEEX</name>
<accession>A0AAV4TQI2</accession>
<evidence type="ECO:0000313" key="3">
    <source>
        <dbReference type="Proteomes" id="UP001054945"/>
    </source>
</evidence>
<gene>
    <name evidence="2" type="ORF">CEXT_56811</name>
</gene>
<dbReference type="AlphaFoldDB" id="A0AAV4TQI2"/>
<protein>
    <submittedName>
        <fullName evidence="2">Uncharacterized protein</fullName>
    </submittedName>
</protein>
<sequence>MKTSPPSGGRTPFSERRSDGKTTEAPGRGAGSRRGAPRRPYLNFLRAKATNWEKKKEWIDPATERQGEAERANDIGRVENGTGKWSELRCFVWEYIRKE</sequence>
<comment type="caution">
    <text evidence="2">The sequence shown here is derived from an EMBL/GenBank/DDBJ whole genome shotgun (WGS) entry which is preliminary data.</text>
</comment>
<proteinExistence type="predicted"/>
<evidence type="ECO:0000313" key="2">
    <source>
        <dbReference type="EMBL" id="GIY48823.1"/>
    </source>
</evidence>
<reference evidence="2 3" key="1">
    <citation type="submission" date="2021-06" db="EMBL/GenBank/DDBJ databases">
        <title>Caerostris extrusa draft genome.</title>
        <authorList>
            <person name="Kono N."/>
            <person name="Arakawa K."/>
        </authorList>
    </citation>
    <scope>NUCLEOTIDE SEQUENCE [LARGE SCALE GENOMIC DNA]</scope>
</reference>
<dbReference type="Proteomes" id="UP001054945">
    <property type="component" value="Unassembled WGS sequence"/>
</dbReference>
<keyword evidence="3" id="KW-1185">Reference proteome</keyword>
<evidence type="ECO:0000256" key="1">
    <source>
        <dbReference type="SAM" id="MobiDB-lite"/>
    </source>
</evidence>
<dbReference type="EMBL" id="BPLR01011756">
    <property type="protein sequence ID" value="GIY48823.1"/>
    <property type="molecule type" value="Genomic_DNA"/>
</dbReference>
<feature type="compositionally biased region" description="Basic and acidic residues" evidence="1">
    <location>
        <begin position="13"/>
        <end position="22"/>
    </location>
</feature>
<feature type="region of interest" description="Disordered" evidence="1">
    <location>
        <begin position="1"/>
        <end position="40"/>
    </location>
</feature>
<organism evidence="2 3">
    <name type="scientific">Caerostris extrusa</name>
    <name type="common">Bark spider</name>
    <name type="synonym">Caerostris bankana</name>
    <dbReference type="NCBI Taxonomy" id="172846"/>
    <lineage>
        <taxon>Eukaryota</taxon>
        <taxon>Metazoa</taxon>
        <taxon>Ecdysozoa</taxon>
        <taxon>Arthropoda</taxon>
        <taxon>Chelicerata</taxon>
        <taxon>Arachnida</taxon>
        <taxon>Araneae</taxon>
        <taxon>Araneomorphae</taxon>
        <taxon>Entelegynae</taxon>
        <taxon>Araneoidea</taxon>
        <taxon>Araneidae</taxon>
        <taxon>Caerostris</taxon>
    </lineage>
</organism>